<feature type="transmembrane region" description="Helical" evidence="1">
    <location>
        <begin position="112"/>
        <end position="133"/>
    </location>
</feature>
<evidence type="ECO:0008006" key="4">
    <source>
        <dbReference type="Google" id="ProtNLM"/>
    </source>
</evidence>
<feature type="transmembrane region" description="Helical" evidence="1">
    <location>
        <begin position="70"/>
        <end position="91"/>
    </location>
</feature>
<evidence type="ECO:0000313" key="2">
    <source>
        <dbReference type="EMBL" id="GHO57910.1"/>
    </source>
</evidence>
<reference evidence="2 3" key="1">
    <citation type="journal article" date="2021" name="Int. J. Syst. Evol. Microbiol.">
        <title>Reticulibacter mediterranei gen. nov., sp. nov., within the new family Reticulibacteraceae fam. nov., and Ktedonospora formicarum gen. nov., sp. nov., Ktedonobacter robiniae sp. nov., Dictyobacter formicarum sp. nov. and Dictyobacter arantiisoli sp. nov., belonging to the class Ktedonobacteria.</title>
        <authorList>
            <person name="Yabe S."/>
            <person name="Zheng Y."/>
            <person name="Wang C.M."/>
            <person name="Sakai Y."/>
            <person name="Abe K."/>
            <person name="Yokota A."/>
            <person name="Donadio S."/>
            <person name="Cavaletti L."/>
            <person name="Monciardini P."/>
        </authorList>
    </citation>
    <scope>NUCLEOTIDE SEQUENCE [LARGE SCALE GENOMIC DNA]</scope>
    <source>
        <strain evidence="2 3">SOSP1-30</strain>
    </source>
</reference>
<keyword evidence="1" id="KW-1133">Transmembrane helix</keyword>
<dbReference type="InterPro" id="IPR025495">
    <property type="entry name" value="DUF4386"/>
</dbReference>
<proteinExistence type="predicted"/>
<evidence type="ECO:0000256" key="1">
    <source>
        <dbReference type="SAM" id="Phobius"/>
    </source>
</evidence>
<feature type="transmembrane region" description="Helical" evidence="1">
    <location>
        <begin position="153"/>
        <end position="175"/>
    </location>
</feature>
<feature type="transmembrane region" description="Helical" evidence="1">
    <location>
        <begin position="219"/>
        <end position="237"/>
    </location>
</feature>
<keyword evidence="3" id="KW-1185">Reference proteome</keyword>
<organism evidence="2 3">
    <name type="scientific">Ktedonobacter robiniae</name>
    <dbReference type="NCBI Taxonomy" id="2778365"/>
    <lineage>
        <taxon>Bacteria</taxon>
        <taxon>Bacillati</taxon>
        <taxon>Chloroflexota</taxon>
        <taxon>Ktedonobacteria</taxon>
        <taxon>Ktedonobacterales</taxon>
        <taxon>Ktedonobacteraceae</taxon>
        <taxon>Ktedonobacter</taxon>
    </lineage>
</organism>
<feature type="transmembrane region" description="Helical" evidence="1">
    <location>
        <begin position="24"/>
        <end position="50"/>
    </location>
</feature>
<name>A0ABQ3V061_9CHLR</name>
<dbReference type="Pfam" id="PF14329">
    <property type="entry name" value="DUF4386"/>
    <property type="match status" value="1"/>
</dbReference>
<keyword evidence="1" id="KW-0812">Transmembrane</keyword>
<protein>
    <recommendedName>
        <fullName evidence="4">DUF4386 domain-containing protein</fullName>
    </recommendedName>
</protein>
<sequence length="253" mass="27149">MTTTEQTTQTSKSKRIVSANQRRAEIMIAALFLVTAAASIPGAFVLDSILNASNYLAQVFPNKGAVELGTLMWSINNIGIIFIAVFAFPLLRKLDEALAVGYLASRITEGTIMMVGAAATLLLIPLSQEFLQANAPQGSWFLTLGDVLKQAEFLGLTGLSLPVLGLGGLLFTWMLFRFRLVPRGISVVGLIGYAVVLFGSIAGWFGLIDVAPGGNGTIFALPVATFEIILLPFWLLFRGFKTPEAPERIVAAK</sequence>
<evidence type="ECO:0000313" key="3">
    <source>
        <dbReference type="Proteomes" id="UP000654345"/>
    </source>
</evidence>
<keyword evidence="1" id="KW-0472">Membrane</keyword>
<feature type="transmembrane region" description="Helical" evidence="1">
    <location>
        <begin position="187"/>
        <end position="207"/>
    </location>
</feature>
<dbReference type="EMBL" id="BNJG01000002">
    <property type="protein sequence ID" value="GHO57910.1"/>
    <property type="molecule type" value="Genomic_DNA"/>
</dbReference>
<dbReference type="RefSeq" id="WP_201374192.1">
    <property type="nucleotide sequence ID" value="NZ_BNJG01000002.1"/>
</dbReference>
<comment type="caution">
    <text evidence="2">The sequence shown here is derived from an EMBL/GenBank/DDBJ whole genome shotgun (WGS) entry which is preliminary data.</text>
</comment>
<dbReference type="Proteomes" id="UP000654345">
    <property type="component" value="Unassembled WGS sequence"/>
</dbReference>
<gene>
    <name evidence="2" type="ORF">KSB_63850</name>
</gene>
<accession>A0ABQ3V061</accession>